<dbReference type="InterPro" id="IPR037099">
    <property type="entry name" value="Fum_R/Succ_DH_flav-like_C_sf"/>
</dbReference>
<evidence type="ECO:0000313" key="15">
    <source>
        <dbReference type="EMBL" id="ABA20260.1"/>
    </source>
</evidence>
<dbReference type="Gene3D" id="1.20.58.100">
    <property type="entry name" value="Fumarate reductase/succinate dehydrogenase flavoprotein-like, C-terminal domain"/>
    <property type="match status" value="1"/>
</dbReference>
<comment type="subcellular location">
    <subcellularLocation>
        <location evidence="12">Cytoplasm</location>
    </subcellularLocation>
</comment>
<dbReference type="Gene3D" id="3.90.700.10">
    <property type="entry name" value="Succinate dehydrogenase/fumarate reductase flavoprotein, catalytic domain"/>
    <property type="match status" value="1"/>
</dbReference>
<dbReference type="GO" id="GO:0034628">
    <property type="term" value="P:'de novo' NAD+ biosynthetic process from L-aspartate"/>
    <property type="evidence" value="ECO:0007669"/>
    <property type="project" value="TreeGrafter"/>
</dbReference>
<dbReference type="SUPFAM" id="SSF51905">
    <property type="entry name" value="FAD/NAD(P)-binding domain"/>
    <property type="match status" value="1"/>
</dbReference>
<evidence type="ECO:0000256" key="4">
    <source>
        <dbReference type="ARBA" id="ARBA00012173"/>
    </source>
</evidence>
<dbReference type="InterPro" id="IPR036188">
    <property type="entry name" value="FAD/NAD-bd_sf"/>
</dbReference>
<dbReference type="AlphaFoldDB" id="Q3MFH6"/>
<dbReference type="NCBIfam" id="NF005636">
    <property type="entry name" value="PRK07395.1"/>
    <property type="match status" value="1"/>
</dbReference>
<evidence type="ECO:0000256" key="8">
    <source>
        <dbReference type="ARBA" id="ARBA00022827"/>
    </source>
</evidence>
<dbReference type="Gene3D" id="3.50.50.60">
    <property type="entry name" value="FAD/NAD(P)-binding domain"/>
    <property type="match status" value="1"/>
</dbReference>
<protein>
    <recommendedName>
        <fullName evidence="5 11">L-aspartate oxidase</fullName>
        <ecNumber evidence="4 11">1.4.3.16</ecNumber>
    </recommendedName>
</protein>
<comment type="pathway">
    <text evidence="2 12">Cofactor biosynthesis; NAD(+) biosynthesis; iminoaspartate from L-aspartate (oxidase route): step 1/1.</text>
</comment>
<evidence type="ECO:0000256" key="11">
    <source>
        <dbReference type="NCBIfam" id="TIGR00551"/>
    </source>
</evidence>
<dbReference type="eggNOG" id="COG0029">
    <property type="taxonomic scope" value="Bacteria"/>
</dbReference>
<keyword evidence="9 12" id="KW-0560">Oxidoreductase</keyword>
<evidence type="ECO:0000256" key="5">
    <source>
        <dbReference type="ARBA" id="ARBA00021901"/>
    </source>
</evidence>
<dbReference type="Pfam" id="PF02910">
    <property type="entry name" value="Succ_DH_flav_C"/>
    <property type="match status" value="1"/>
</dbReference>
<comment type="catalytic activity">
    <reaction evidence="10">
        <text>L-aspartate + O2 = iminosuccinate + H2O2</text>
        <dbReference type="Rhea" id="RHEA:25876"/>
        <dbReference type="ChEBI" id="CHEBI:15379"/>
        <dbReference type="ChEBI" id="CHEBI:16240"/>
        <dbReference type="ChEBI" id="CHEBI:29991"/>
        <dbReference type="ChEBI" id="CHEBI:77875"/>
        <dbReference type="EC" id="1.4.3.16"/>
    </reaction>
    <physiologicalReaction direction="left-to-right" evidence="10">
        <dbReference type="Rhea" id="RHEA:25877"/>
    </physiologicalReaction>
</comment>
<reference evidence="16" key="1">
    <citation type="journal article" date="2014" name="Stand. Genomic Sci.">
        <title>Complete genome sequence of Anabaena variabilis ATCC 29413.</title>
        <authorList>
            <person name="Thiel T."/>
            <person name="Pratte B.S."/>
            <person name="Zhong J."/>
            <person name="Goodwin L."/>
            <person name="Copeland A."/>
            <person name="Lucas S."/>
            <person name="Han C."/>
            <person name="Pitluck S."/>
            <person name="Land M.L."/>
            <person name="Kyrpides N.C."/>
            <person name="Woyke T."/>
        </authorList>
    </citation>
    <scope>NUCLEOTIDE SEQUENCE [LARGE SCALE GENOMIC DNA]</scope>
    <source>
        <strain evidence="16">ATCC 29413 / PCC 7937</strain>
    </source>
</reference>
<gene>
    <name evidence="15" type="ordered locus">Ava_0636</name>
</gene>
<dbReference type="PRINTS" id="PR00368">
    <property type="entry name" value="FADPNR"/>
</dbReference>
<evidence type="ECO:0000256" key="3">
    <source>
        <dbReference type="ARBA" id="ARBA00008562"/>
    </source>
</evidence>
<feature type="domain" description="Fumarate reductase/succinate dehydrogenase flavoprotein-like C-terminal" evidence="14">
    <location>
        <begin position="485"/>
        <end position="598"/>
    </location>
</feature>
<dbReference type="InterPro" id="IPR015939">
    <property type="entry name" value="Fum_Rdtase/Succ_DH_flav-like_C"/>
</dbReference>
<evidence type="ECO:0000259" key="14">
    <source>
        <dbReference type="Pfam" id="PF02910"/>
    </source>
</evidence>
<evidence type="ECO:0000256" key="10">
    <source>
        <dbReference type="ARBA" id="ARBA00048305"/>
    </source>
</evidence>
<dbReference type="InterPro" id="IPR005288">
    <property type="entry name" value="NadB"/>
</dbReference>
<dbReference type="EMBL" id="CP000117">
    <property type="protein sequence ID" value="ABA20260.1"/>
    <property type="molecule type" value="Genomic_DNA"/>
</dbReference>
<evidence type="ECO:0000256" key="1">
    <source>
        <dbReference type="ARBA" id="ARBA00001974"/>
    </source>
</evidence>
<keyword evidence="8 12" id="KW-0274">FAD</keyword>
<dbReference type="KEGG" id="ava:Ava_0636"/>
<evidence type="ECO:0000256" key="2">
    <source>
        <dbReference type="ARBA" id="ARBA00004950"/>
    </source>
</evidence>
<comment type="cofactor">
    <cofactor evidence="1 12">
        <name>FAD</name>
        <dbReference type="ChEBI" id="CHEBI:57692"/>
    </cofactor>
</comment>
<evidence type="ECO:0000259" key="13">
    <source>
        <dbReference type="Pfam" id="PF00890"/>
    </source>
</evidence>
<dbReference type="SUPFAM" id="SSF46977">
    <property type="entry name" value="Succinate dehydrogenase/fumarate reductase flavoprotein C-terminal domain"/>
    <property type="match status" value="1"/>
</dbReference>
<dbReference type="STRING" id="240292.Ava_0636"/>
<dbReference type="EC" id="1.4.3.16" evidence="4 11"/>
<dbReference type="Pfam" id="PF00890">
    <property type="entry name" value="FAD_binding_2"/>
    <property type="match status" value="1"/>
</dbReference>
<evidence type="ECO:0000313" key="16">
    <source>
        <dbReference type="Proteomes" id="UP000002533"/>
    </source>
</evidence>
<comment type="function">
    <text evidence="12">Catalyzes the oxidation of L-aspartate to iminoaspartate.</text>
</comment>
<dbReference type="InterPro" id="IPR003953">
    <property type="entry name" value="FAD-dep_OxRdtase_2_FAD-bd"/>
</dbReference>
<proteinExistence type="inferred from homology"/>
<dbReference type="Proteomes" id="UP000002533">
    <property type="component" value="Chromosome"/>
</dbReference>
<dbReference type="NCBIfam" id="TIGR00551">
    <property type="entry name" value="nadB"/>
    <property type="match status" value="1"/>
</dbReference>
<name>Q3MFH6_TRIV2</name>
<dbReference type="GO" id="GO:0008734">
    <property type="term" value="F:L-aspartate oxidase activity"/>
    <property type="evidence" value="ECO:0007669"/>
    <property type="project" value="UniProtKB-UniRule"/>
</dbReference>
<evidence type="ECO:0000256" key="7">
    <source>
        <dbReference type="ARBA" id="ARBA00022642"/>
    </source>
</evidence>
<dbReference type="UniPathway" id="UPA00253">
    <property type="reaction ID" value="UER00326"/>
</dbReference>
<organism evidence="15 16">
    <name type="scientific">Trichormus variabilis (strain ATCC 29413 / PCC 7937)</name>
    <name type="common">Anabaena variabilis</name>
    <dbReference type="NCBI Taxonomy" id="240292"/>
    <lineage>
        <taxon>Bacteria</taxon>
        <taxon>Bacillati</taxon>
        <taxon>Cyanobacteriota</taxon>
        <taxon>Cyanophyceae</taxon>
        <taxon>Nostocales</taxon>
        <taxon>Nostocaceae</taxon>
        <taxon>Trichormus</taxon>
    </lineage>
</organism>
<evidence type="ECO:0000256" key="9">
    <source>
        <dbReference type="ARBA" id="ARBA00023002"/>
    </source>
</evidence>
<dbReference type="SUPFAM" id="SSF56425">
    <property type="entry name" value="Succinate dehydrogenase/fumarate reductase flavoprotein, catalytic domain"/>
    <property type="match status" value="1"/>
</dbReference>
<keyword evidence="7 12" id="KW-0662">Pyridine nucleotide biosynthesis</keyword>
<dbReference type="PANTHER" id="PTHR42716">
    <property type="entry name" value="L-ASPARTATE OXIDASE"/>
    <property type="match status" value="1"/>
</dbReference>
<keyword evidence="6 12" id="KW-0285">Flavoprotein</keyword>
<dbReference type="PANTHER" id="PTHR42716:SF2">
    <property type="entry name" value="L-ASPARTATE OXIDASE, CHLOROPLASTIC"/>
    <property type="match status" value="1"/>
</dbReference>
<dbReference type="GO" id="GO:0033765">
    <property type="term" value="F:steroid dehydrogenase activity, acting on the CH-CH group of donors"/>
    <property type="evidence" value="ECO:0007669"/>
    <property type="project" value="UniProtKB-ARBA"/>
</dbReference>
<evidence type="ECO:0000256" key="6">
    <source>
        <dbReference type="ARBA" id="ARBA00022630"/>
    </source>
</evidence>
<comment type="similarity">
    <text evidence="3 12">Belongs to the FAD-dependent oxidoreductase 2 family. NadB subfamily.</text>
</comment>
<dbReference type="InterPro" id="IPR027477">
    <property type="entry name" value="Succ_DH/fumarate_Rdtase_cat_sf"/>
</dbReference>
<dbReference type="HOGENOM" id="CLU_014312_3_0_3"/>
<feature type="domain" description="FAD-dependent oxidoreductase 2 FAD-binding" evidence="13">
    <location>
        <begin position="61"/>
        <end position="435"/>
    </location>
</feature>
<evidence type="ECO:0000256" key="12">
    <source>
        <dbReference type="RuleBase" id="RU362049"/>
    </source>
</evidence>
<sequence length="609" mass="66386">MIGDYPLFITHDPSGDAPYVATATLTPVPYGGKPSYRTGLTHYPLPRFLTLSQIEFPSQFDVLVVGAGAAGLYTALCLPESLRVGLITKETVALSASDWAQGGIAAAIAPNDSPSLHIEDTIHAGAGLCDVTAVEFLAQQAPKCIKSLVDLGVAFDRHGQALALTLEAAHSRNRVLHAADTTGREVTTTLTTQVLRRPNIQVIQQALALSLWLEPETGHCQGISLFYQGAITWVRAGAVVLATGGGGQVFAQTTNPAVSTGDGVAIAWRAGAILRDLEFVQFHPTALTKSGADRFLISEAVRGEGAHLVDDEGRRFAFDYHPAGELAPRDVVSRAIFSHLQRTAVDPATAYVWLDMRPIPEEKIRLRFPNIVKVCQRWGIDVFHEPIPVAPAAHYWMGGIATDLNNQTNIPGLYAVGETASTGVHGANRLASNSLLECIVFGAQLANLTPADLTQHTETPALPTKEFKIDASEWQNQQSQLTILREKLPRLVWQSAGICREQSTLSVAIATVESWQQDFAALPLSQFFLSLQPNEPVSFNFSDTDQQLRLWAETGNLLDVAYLILKSAAFRTESRGGHFRLDYPDSNPDWQVHTLVQKHQWWQSLIMKS</sequence>
<dbReference type="FunFam" id="3.90.700.10:FF:000002">
    <property type="entry name" value="L-aspartate oxidase"/>
    <property type="match status" value="1"/>
</dbReference>
<dbReference type="GO" id="GO:0005737">
    <property type="term" value="C:cytoplasm"/>
    <property type="evidence" value="ECO:0007669"/>
    <property type="project" value="UniProtKB-SubCell"/>
</dbReference>
<accession>Q3MFH6</accession>